<dbReference type="InterPro" id="IPR004345">
    <property type="entry name" value="TB2_DP1_HVA22"/>
</dbReference>
<evidence type="ECO:0000313" key="12">
    <source>
        <dbReference type="Proteomes" id="UP000695023"/>
    </source>
</evidence>
<keyword evidence="6" id="KW-0703">Sarcoplasmic reticulum</keyword>
<organism evidence="12 13">
    <name type="scientific">Pundamilia nyererei</name>
    <dbReference type="NCBI Taxonomy" id="303518"/>
    <lineage>
        <taxon>Eukaryota</taxon>
        <taxon>Metazoa</taxon>
        <taxon>Chordata</taxon>
        <taxon>Craniata</taxon>
        <taxon>Vertebrata</taxon>
        <taxon>Euteleostomi</taxon>
        <taxon>Actinopterygii</taxon>
        <taxon>Neopterygii</taxon>
        <taxon>Teleostei</taxon>
        <taxon>Neoteleostei</taxon>
        <taxon>Acanthomorphata</taxon>
        <taxon>Ovalentaria</taxon>
        <taxon>Cichlomorphae</taxon>
        <taxon>Cichliformes</taxon>
        <taxon>Cichlidae</taxon>
        <taxon>African cichlids</taxon>
        <taxon>Pseudocrenilabrinae</taxon>
        <taxon>Haplochromini</taxon>
        <taxon>Pundamilia</taxon>
    </lineage>
</organism>
<comment type="similarity">
    <text evidence="3 10">Belongs to the DP1 family.</text>
</comment>
<evidence type="ECO:0000256" key="2">
    <source>
        <dbReference type="ARBA" id="ARBA00004477"/>
    </source>
</evidence>
<feature type="transmembrane region" description="Helical" evidence="10">
    <location>
        <begin position="51"/>
        <end position="76"/>
    </location>
</feature>
<keyword evidence="7 10" id="KW-1133">Transmembrane helix</keyword>
<comment type="subcellular location">
    <subcellularLocation>
        <location evidence="2">Endoplasmic reticulum membrane</location>
        <topology evidence="2">Multi-pass membrane protein</topology>
    </subcellularLocation>
    <subcellularLocation>
        <location evidence="10">Membrane</location>
        <topology evidence="10">Multi-pass membrane protein</topology>
    </subcellularLocation>
    <subcellularLocation>
        <location evidence="1">Sarcoplasmic reticulum membrane</location>
        <topology evidence="1">Multi-pass membrane protein</topology>
    </subcellularLocation>
</comment>
<evidence type="ECO:0000256" key="3">
    <source>
        <dbReference type="ARBA" id="ARBA00008573"/>
    </source>
</evidence>
<comment type="caution">
    <text evidence="10">Lacks conserved residue(s) required for the propagation of feature annotation.</text>
</comment>
<sequence>MSLIHVHIHGPYRTVLTGMCKRSTKHVFVLPRIKAIESATKDDDTKWLTYWVVYGVFSVAEFFADIFLSWFPFYYIGKCAFLVWCMAPTPSNGSVQIYNRIIRPFFLKNEAKIDDVVNNIKDKASEAADKFKDEAKKATANLIFEEKKSS</sequence>
<evidence type="ECO:0000256" key="5">
    <source>
        <dbReference type="ARBA" id="ARBA00022824"/>
    </source>
</evidence>
<evidence type="ECO:0000256" key="10">
    <source>
        <dbReference type="RuleBase" id="RU362006"/>
    </source>
</evidence>
<keyword evidence="5" id="KW-0256">Endoplasmic reticulum</keyword>
<evidence type="ECO:0000256" key="4">
    <source>
        <dbReference type="ARBA" id="ARBA00022692"/>
    </source>
</evidence>
<dbReference type="AlphaFoldDB" id="A0A9Y3S0A7"/>
<evidence type="ECO:0000256" key="11">
    <source>
        <dbReference type="SAM" id="Coils"/>
    </source>
</evidence>
<dbReference type="GO" id="GO:0033017">
    <property type="term" value="C:sarcoplasmic reticulum membrane"/>
    <property type="evidence" value="ECO:0007669"/>
    <property type="project" value="UniProtKB-SubCell"/>
</dbReference>
<accession>A0A9Y3S0A7</accession>
<protein>
    <recommendedName>
        <fullName evidence="10">Receptor expression-enhancing protein</fullName>
    </recommendedName>
</protein>
<evidence type="ECO:0000256" key="9">
    <source>
        <dbReference type="ARBA" id="ARBA00037732"/>
    </source>
</evidence>
<keyword evidence="12" id="KW-1185">Reference proteome</keyword>
<evidence type="ECO:0000256" key="6">
    <source>
        <dbReference type="ARBA" id="ARBA00022951"/>
    </source>
</evidence>
<dbReference type="PANTHER" id="PTHR12300:SF93">
    <property type="entry name" value="RECEPTOR EXPRESSION-ENHANCING PROTEIN 5"/>
    <property type="match status" value="1"/>
</dbReference>
<evidence type="ECO:0000256" key="1">
    <source>
        <dbReference type="ARBA" id="ARBA00004326"/>
    </source>
</evidence>
<dbReference type="RefSeq" id="XP_005754013.1">
    <property type="nucleotide sequence ID" value="XM_005753956.2"/>
</dbReference>
<reference evidence="13" key="1">
    <citation type="submission" date="2025-08" db="UniProtKB">
        <authorList>
            <consortium name="RefSeq"/>
        </authorList>
    </citation>
    <scope>IDENTIFICATION</scope>
</reference>
<name>A0A9Y3S0A7_9CICH</name>
<keyword evidence="4 10" id="KW-0812">Transmembrane</keyword>
<dbReference type="GeneID" id="102213176"/>
<keyword evidence="8 10" id="KW-0472">Membrane</keyword>
<evidence type="ECO:0000256" key="7">
    <source>
        <dbReference type="ARBA" id="ARBA00022989"/>
    </source>
</evidence>
<proteinExistence type="inferred from homology"/>
<dbReference type="Pfam" id="PF03134">
    <property type="entry name" value="TB2_DP1_HVA22"/>
    <property type="match status" value="1"/>
</dbReference>
<dbReference type="Proteomes" id="UP000695023">
    <property type="component" value="Unplaced"/>
</dbReference>
<keyword evidence="11" id="KW-0175">Coiled coil</keyword>
<gene>
    <name evidence="13" type="primary">LOC102213176</name>
</gene>
<comment type="function">
    <text evidence="9">Plays an essential role in heart function and development by regulating the organization and function of the sarcoplasmic reticulum in cardiomyocytes.</text>
</comment>
<evidence type="ECO:0000313" key="13">
    <source>
        <dbReference type="RefSeq" id="XP_005754013.1"/>
    </source>
</evidence>
<dbReference type="PANTHER" id="PTHR12300">
    <property type="entry name" value="HVA22-LIKE PROTEINS"/>
    <property type="match status" value="1"/>
</dbReference>
<evidence type="ECO:0000256" key="8">
    <source>
        <dbReference type="ARBA" id="ARBA00023136"/>
    </source>
</evidence>
<feature type="coiled-coil region" evidence="11">
    <location>
        <begin position="121"/>
        <end position="148"/>
    </location>
</feature>